<organism evidence="3 4">
    <name type="scientific">Pseudooceanicola batsensis (strain ATCC BAA-863 / DSM 15984 / KCTC 12145 / HTCC2597)</name>
    <name type="common">Oceanicola batsensis</name>
    <dbReference type="NCBI Taxonomy" id="252305"/>
    <lineage>
        <taxon>Bacteria</taxon>
        <taxon>Pseudomonadati</taxon>
        <taxon>Pseudomonadota</taxon>
        <taxon>Alphaproteobacteria</taxon>
        <taxon>Rhodobacterales</taxon>
        <taxon>Paracoccaceae</taxon>
        <taxon>Pseudooceanicola</taxon>
    </lineage>
</organism>
<dbReference type="InterPro" id="IPR029058">
    <property type="entry name" value="AB_hydrolase_fold"/>
</dbReference>
<dbReference type="Gene3D" id="3.40.50.1820">
    <property type="entry name" value="alpha/beta hydrolase"/>
    <property type="match status" value="1"/>
</dbReference>
<feature type="domain" description="AB hydrolase-1" evidence="2">
    <location>
        <begin position="43"/>
        <end position="283"/>
    </location>
</feature>
<dbReference type="eggNOG" id="COG2267">
    <property type="taxonomic scope" value="Bacteria"/>
</dbReference>
<dbReference type="AlphaFoldDB" id="A3U2D7"/>
<dbReference type="EMBL" id="AAMO01000011">
    <property type="protein sequence ID" value="EAQ01737.1"/>
    <property type="molecule type" value="Genomic_DNA"/>
</dbReference>
<feature type="chain" id="PRO_5002660575" description="AB hydrolase-1 domain-containing protein" evidence="1">
    <location>
        <begin position="17"/>
        <end position="296"/>
    </location>
</feature>
<dbReference type="PROSITE" id="PS51257">
    <property type="entry name" value="PROKAR_LIPOPROTEIN"/>
    <property type="match status" value="1"/>
</dbReference>
<dbReference type="STRING" id="252305.OB2597_14876"/>
<name>A3U2D7_PSEBH</name>
<evidence type="ECO:0000256" key="1">
    <source>
        <dbReference type="SAM" id="SignalP"/>
    </source>
</evidence>
<dbReference type="InterPro" id="IPR000073">
    <property type="entry name" value="AB_hydrolase_1"/>
</dbReference>
<dbReference type="HOGENOM" id="CLU_1004306_0_0_5"/>
<dbReference type="RefSeq" id="WP_009807185.1">
    <property type="nucleotide sequence ID" value="NZ_CH724131.1"/>
</dbReference>
<proteinExistence type="predicted"/>
<dbReference type="OrthoDB" id="7650136at2"/>
<comment type="caution">
    <text evidence="3">The sequence shown here is derived from an EMBL/GenBank/DDBJ whole genome shotgun (WGS) entry which is preliminary data.</text>
</comment>
<evidence type="ECO:0000313" key="4">
    <source>
        <dbReference type="Proteomes" id="UP000004318"/>
    </source>
</evidence>
<gene>
    <name evidence="3" type="ORF">OB2597_14876</name>
</gene>
<sequence>MRLLSLICLLALTACSFLPPPQKTEANPVVHDGNAEVGIDRAIVVIPGALASIRLFAPVLEWDVPESTVLAYRFPGVDGLELNHRIDIVDSGALIARHLNALKVKEVYLIGYSTGGPIALETARRLETRDVQVALVSSASDSPAAAIASARGALDVVRAMLRARGRELDEAWLENYRTLLYGRRHFSEEELAEQSRRMAALKRGQITTPPRRMTMAHTADLMTWYLERPEELAGARIGFFHGSEDSVFSERRTRRYARRLQAEEFHSYEGQGHLLFVTEPHLFDDVRAFFGLKPES</sequence>
<evidence type="ECO:0000313" key="3">
    <source>
        <dbReference type="EMBL" id="EAQ01737.1"/>
    </source>
</evidence>
<evidence type="ECO:0000259" key="2">
    <source>
        <dbReference type="Pfam" id="PF12697"/>
    </source>
</evidence>
<keyword evidence="4" id="KW-1185">Reference proteome</keyword>
<dbReference type="Pfam" id="PF12697">
    <property type="entry name" value="Abhydrolase_6"/>
    <property type="match status" value="1"/>
</dbReference>
<dbReference type="Proteomes" id="UP000004318">
    <property type="component" value="Unassembled WGS sequence"/>
</dbReference>
<protein>
    <recommendedName>
        <fullName evidence="2">AB hydrolase-1 domain-containing protein</fullName>
    </recommendedName>
</protein>
<reference evidence="3 4" key="1">
    <citation type="journal article" date="2010" name="J. Bacteriol.">
        <title>Genome sequences of Oceanicola granulosus HTCC2516(T) and Oceanicola batsensis HTCC2597(TDelta).</title>
        <authorList>
            <person name="Thrash J.C."/>
            <person name="Cho J.C."/>
            <person name="Vergin K.L."/>
            <person name="Giovannoni S.J."/>
        </authorList>
    </citation>
    <scope>NUCLEOTIDE SEQUENCE [LARGE SCALE GENOMIC DNA]</scope>
    <source>
        <strain evidence="4">ATCC BAA-863 / DSM 15984 / KCTC 12145 / HTCC2597</strain>
    </source>
</reference>
<dbReference type="SUPFAM" id="SSF53474">
    <property type="entry name" value="alpha/beta-Hydrolases"/>
    <property type="match status" value="1"/>
</dbReference>
<accession>A3U2D7</accession>
<keyword evidence="1" id="KW-0732">Signal</keyword>
<feature type="signal peptide" evidence="1">
    <location>
        <begin position="1"/>
        <end position="16"/>
    </location>
</feature>